<dbReference type="GO" id="GO:0042972">
    <property type="term" value="F:licheninase activity"/>
    <property type="evidence" value="ECO:0007669"/>
    <property type="project" value="UniProtKB-EC"/>
</dbReference>
<sequence>MKKVFLSFLFLQSLLLLSGKAASPINAIYPGAILPDDRGIHVNAHGGGMLYYEGKYYWFGEHK</sequence>
<gene>
    <name evidence="1" type="ORF">EZS27_029829</name>
</gene>
<accession>A0A5J4QF59</accession>
<dbReference type="InterPro" id="IPR023296">
    <property type="entry name" value="Glyco_hydro_beta-prop_sf"/>
</dbReference>
<dbReference type="EMBL" id="SNRY01003602">
    <property type="protein sequence ID" value="KAA6320397.1"/>
    <property type="molecule type" value="Genomic_DNA"/>
</dbReference>
<proteinExistence type="predicted"/>
<dbReference type="AlphaFoldDB" id="A0A5J4QF59"/>
<reference evidence="1" key="1">
    <citation type="submission" date="2019-03" db="EMBL/GenBank/DDBJ databases">
        <title>Single cell metagenomics reveals metabolic interactions within the superorganism composed of flagellate Streblomastix strix and complex community of Bacteroidetes bacteria on its surface.</title>
        <authorList>
            <person name="Treitli S.C."/>
            <person name="Kolisko M."/>
            <person name="Husnik F."/>
            <person name="Keeling P."/>
            <person name="Hampl V."/>
        </authorList>
    </citation>
    <scope>NUCLEOTIDE SEQUENCE</scope>
    <source>
        <strain evidence="1">STM</strain>
    </source>
</reference>
<comment type="caution">
    <text evidence="1">The sequence shown here is derived from an EMBL/GenBank/DDBJ whole genome shotgun (WGS) entry which is preliminary data.</text>
</comment>
<keyword evidence="1" id="KW-0326">Glycosidase</keyword>
<name>A0A5J4QF59_9ZZZZ</name>
<dbReference type="Gene3D" id="2.115.10.20">
    <property type="entry name" value="Glycosyl hydrolase domain, family 43"/>
    <property type="match status" value="1"/>
</dbReference>
<feature type="non-terminal residue" evidence="1">
    <location>
        <position position="63"/>
    </location>
</feature>
<keyword evidence="1" id="KW-0378">Hydrolase</keyword>
<evidence type="ECO:0000313" key="1">
    <source>
        <dbReference type="EMBL" id="KAA6320397.1"/>
    </source>
</evidence>
<dbReference type="EC" id="3.2.1.73" evidence="1"/>
<protein>
    <submittedName>
        <fullName evidence="1">Beta-glucanase</fullName>
        <ecNumber evidence="1">3.2.1.73</ecNumber>
    </submittedName>
</protein>
<organism evidence="1">
    <name type="scientific">termite gut metagenome</name>
    <dbReference type="NCBI Taxonomy" id="433724"/>
    <lineage>
        <taxon>unclassified sequences</taxon>
        <taxon>metagenomes</taxon>
        <taxon>organismal metagenomes</taxon>
    </lineage>
</organism>